<evidence type="ECO:0000256" key="6">
    <source>
        <dbReference type="ARBA" id="ARBA00023251"/>
    </source>
</evidence>
<proteinExistence type="inferred from homology"/>
<dbReference type="InterPro" id="IPR024165">
    <property type="entry name" value="Kan/Strep_kinase"/>
</dbReference>
<evidence type="ECO:0000313" key="9">
    <source>
        <dbReference type="Proteomes" id="UP000011083"/>
    </source>
</evidence>
<feature type="domain" description="Aminoglycoside phosphotransferase" evidence="7">
    <location>
        <begin position="51"/>
        <end position="258"/>
    </location>
</feature>
<dbReference type="RefSeq" id="XP_004341939.1">
    <property type="nucleotide sequence ID" value="XM_004341891.1"/>
</dbReference>
<keyword evidence="4" id="KW-0418">Kinase</keyword>
<keyword evidence="6" id="KW-0046">Antibiotic resistance</keyword>
<organism evidence="8 9">
    <name type="scientific">Acanthamoeba castellanii (strain ATCC 30010 / Neff)</name>
    <dbReference type="NCBI Taxonomy" id="1257118"/>
    <lineage>
        <taxon>Eukaryota</taxon>
        <taxon>Amoebozoa</taxon>
        <taxon>Discosea</taxon>
        <taxon>Longamoebia</taxon>
        <taxon>Centramoebida</taxon>
        <taxon>Acanthamoebidae</taxon>
        <taxon>Acanthamoeba</taxon>
    </lineage>
</organism>
<dbReference type="PANTHER" id="PTHR21310:SF41">
    <property type="entry name" value="3'-PHOSPHOTRANSFERASE, PUTATIVE-RELATED"/>
    <property type="match status" value="1"/>
</dbReference>
<dbReference type="EMBL" id="KB007930">
    <property type="protein sequence ID" value="ELR19839.1"/>
    <property type="molecule type" value="Genomic_DNA"/>
</dbReference>
<dbReference type="GO" id="GO:0016301">
    <property type="term" value="F:kinase activity"/>
    <property type="evidence" value="ECO:0007669"/>
    <property type="project" value="UniProtKB-KW"/>
</dbReference>
<dbReference type="KEGG" id="acan:ACA1_133520"/>
<dbReference type="InterPro" id="IPR051678">
    <property type="entry name" value="AGP_Transferase"/>
</dbReference>
<evidence type="ECO:0000256" key="5">
    <source>
        <dbReference type="ARBA" id="ARBA00022840"/>
    </source>
</evidence>
<dbReference type="Gene3D" id="3.90.1200.10">
    <property type="match status" value="1"/>
</dbReference>
<gene>
    <name evidence="8" type="ORF">ACA1_133520</name>
</gene>
<dbReference type="InterPro" id="IPR002575">
    <property type="entry name" value="Aminoglycoside_PTrfase"/>
</dbReference>
<accession>L8H2T2</accession>
<dbReference type="CDD" id="cd05150">
    <property type="entry name" value="APH"/>
    <property type="match status" value="1"/>
</dbReference>
<dbReference type="PIRSF" id="PIRSF000706">
    <property type="entry name" value="Kanamycin_kin"/>
    <property type="match status" value="1"/>
</dbReference>
<dbReference type="GeneID" id="14920671"/>
<dbReference type="AlphaFoldDB" id="L8H2T2"/>
<evidence type="ECO:0000256" key="1">
    <source>
        <dbReference type="ARBA" id="ARBA00006219"/>
    </source>
</evidence>
<sequence>MEVEDVRLGAELERLTEGATWCPVWHLQRPLSPTTATAAPPLPSSTYLKMAPAGTLAADVAVMQLLKSCDVPAPHVLHYAQGGEGQADFLLISALAGVHGATAEALSRPEALVRSFAGGLQSLHGQHSTALLRSAEDLGAKFDRRVAVRVARVERRLRVGEVPGHAERLEAILAHVAKPPPNVESDLVFTHGDYCLPNVIFQILNNQAGETEAELRVVGFVDLGSAGVADRYVDLASAVWSLRFNGLEKHVPAFLQCYTARSELSGHKITINQDKLDWYINMFTLT</sequence>
<protein>
    <submittedName>
        <fullName evidence="8">Phosphotransferase enzyme family protein</fullName>
    </submittedName>
</protein>
<evidence type="ECO:0000259" key="7">
    <source>
        <dbReference type="Pfam" id="PF01636"/>
    </source>
</evidence>
<dbReference type="GO" id="GO:0046677">
    <property type="term" value="P:response to antibiotic"/>
    <property type="evidence" value="ECO:0007669"/>
    <property type="project" value="UniProtKB-KW"/>
</dbReference>
<dbReference type="OrthoDB" id="8300194at2759"/>
<dbReference type="Proteomes" id="UP000011083">
    <property type="component" value="Unassembled WGS sequence"/>
</dbReference>
<dbReference type="PANTHER" id="PTHR21310">
    <property type="entry name" value="AMINOGLYCOSIDE PHOSPHOTRANSFERASE-RELATED-RELATED"/>
    <property type="match status" value="1"/>
</dbReference>
<evidence type="ECO:0000256" key="3">
    <source>
        <dbReference type="ARBA" id="ARBA00022741"/>
    </source>
</evidence>
<dbReference type="InterPro" id="IPR011009">
    <property type="entry name" value="Kinase-like_dom_sf"/>
</dbReference>
<keyword evidence="2 8" id="KW-0808">Transferase</keyword>
<reference evidence="8 9" key="1">
    <citation type="journal article" date="2013" name="Genome Biol.">
        <title>Genome of Acanthamoeba castellanii highlights extensive lateral gene transfer and early evolution of tyrosine kinase signaling.</title>
        <authorList>
            <person name="Clarke M."/>
            <person name="Lohan A.J."/>
            <person name="Liu B."/>
            <person name="Lagkouvardos I."/>
            <person name="Roy S."/>
            <person name="Zafar N."/>
            <person name="Bertelli C."/>
            <person name="Schilde C."/>
            <person name="Kianianmomeni A."/>
            <person name="Burglin T.R."/>
            <person name="Frech C."/>
            <person name="Turcotte B."/>
            <person name="Kopec K.O."/>
            <person name="Synnott J.M."/>
            <person name="Choo C."/>
            <person name="Paponov I."/>
            <person name="Finkler A."/>
            <person name="Soon Heng Tan C."/>
            <person name="Hutchins A.P."/>
            <person name="Weinmeier T."/>
            <person name="Rattei T."/>
            <person name="Chu J.S."/>
            <person name="Gimenez G."/>
            <person name="Irimia M."/>
            <person name="Rigden D.J."/>
            <person name="Fitzpatrick D.A."/>
            <person name="Lorenzo-Morales J."/>
            <person name="Bateman A."/>
            <person name="Chiu C.H."/>
            <person name="Tang P."/>
            <person name="Hegemann P."/>
            <person name="Fromm H."/>
            <person name="Raoult D."/>
            <person name="Greub G."/>
            <person name="Miranda-Saavedra D."/>
            <person name="Chen N."/>
            <person name="Nash P."/>
            <person name="Ginger M.L."/>
            <person name="Horn M."/>
            <person name="Schaap P."/>
            <person name="Caler L."/>
            <person name="Loftus B."/>
        </authorList>
    </citation>
    <scope>NUCLEOTIDE SEQUENCE [LARGE SCALE GENOMIC DNA]</scope>
    <source>
        <strain evidence="8 9">Neff</strain>
    </source>
</reference>
<dbReference type="GO" id="GO:0016773">
    <property type="term" value="F:phosphotransferase activity, alcohol group as acceptor"/>
    <property type="evidence" value="ECO:0007669"/>
    <property type="project" value="InterPro"/>
</dbReference>
<evidence type="ECO:0000256" key="4">
    <source>
        <dbReference type="ARBA" id="ARBA00022777"/>
    </source>
</evidence>
<dbReference type="Pfam" id="PF01636">
    <property type="entry name" value="APH"/>
    <property type="match status" value="1"/>
</dbReference>
<name>L8H2T2_ACACF</name>
<comment type="similarity">
    <text evidence="1">Belongs to the aminoglycoside phosphotransferase family.</text>
</comment>
<keyword evidence="9" id="KW-1185">Reference proteome</keyword>
<keyword evidence="5" id="KW-0067">ATP-binding</keyword>
<evidence type="ECO:0000313" key="8">
    <source>
        <dbReference type="EMBL" id="ELR19839.1"/>
    </source>
</evidence>
<evidence type="ECO:0000256" key="2">
    <source>
        <dbReference type="ARBA" id="ARBA00022679"/>
    </source>
</evidence>
<dbReference type="GO" id="GO:0005524">
    <property type="term" value="F:ATP binding"/>
    <property type="evidence" value="ECO:0007669"/>
    <property type="project" value="UniProtKB-KW"/>
</dbReference>
<dbReference type="SUPFAM" id="SSF56112">
    <property type="entry name" value="Protein kinase-like (PK-like)"/>
    <property type="match status" value="1"/>
</dbReference>
<dbReference type="VEuPathDB" id="AmoebaDB:ACA1_133520"/>
<keyword evidence="3" id="KW-0547">Nucleotide-binding</keyword>